<reference evidence="2" key="1">
    <citation type="submission" date="2025-08" db="UniProtKB">
        <authorList>
            <consortium name="RefSeq"/>
        </authorList>
    </citation>
    <scope>IDENTIFICATION</scope>
</reference>
<evidence type="ECO:0000313" key="2">
    <source>
        <dbReference type="RefSeq" id="XP_029632942.1"/>
    </source>
</evidence>
<protein>
    <submittedName>
        <fullName evidence="2">General transcription factor II-I repeat domain-containing protein 2B-like</fullName>
    </submittedName>
</protein>
<dbReference type="PANTHER" id="PTHR45913:SF5">
    <property type="entry name" value="GENERAL TRANSCRIPTION FACTOR II-I REPEAT DOMAIN-CONTAINING PROTEIN 2A-LIKE PROTEIN"/>
    <property type="match status" value="1"/>
</dbReference>
<keyword evidence="1" id="KW-1185">Reference proteome</keyword>
<dbReference type="KEGG" id="osn:115208764"/>
<name>A0A6P7S433_9MOLL</name>
<gene>
    <name evidence="2" type="primary">LOC115208764</name>
</gene>
<organism evidence="1 2">
    <name type="scientific">Octopus sinensis</name>
    <name type="common">East Asian common octopus</name>
    <dbReference type="NCBI Taxonomy" id="2607531"/>
    <lineage>
        <taxon>Eukaryota</taxon>
        <taxon>Metazoa</taxon>
        <taxon>Spiralia</taxon>
        <taxon>Lophotrochozoa</taxon>
        <taxon>Mollusca</taxon>
        <taxon>Cephalopoda</taxon>
        <taxon>Coleoidea</taxon>
        <taxon>Octopodiformes</taxon>
        <taxon>Octopoda</taxon>
        <taxon>Incirrata</taxon>
        <taxon>Octopodidae</taxon>
        <taxon>Octopus</taxon>
    </lineage>
</organism>
<sequence>MDGAAYNEAEIQFLALLMSQKSQPIPSTVERADTTTSTVWKHLDLSSVLDPVISTVNYIRSHGLKHRQFRDFLEEMNAEFPDLPYYTSVLLKDSEWLWKLAFSADLTMHLNDFNLRIQGETSLICDLYSKVKAFRKKLILFESQLTRSCFTHFSRCDKYRQEAATPFPNLFAQDVILALKQQFEERFSDLDACSSKLRIFENPFNSVIGDLPSYELQMEVIDLQSNDILKDKYKEGNLIEFYKCLPSDQFLHLRRFACQQIQNSMSEDSLEKTSVELSLENGEYELQYAFKKLKELKYDAVSFTELKHFETRETECCNNPDKAK</sequence>
<evidence type="ECO:0000313" key="1">
    <source>
        <dbReference type="Proteomes" id="UP000515154"/>
    </source>
</evidence>
<accession>A0A6P7S433</accession>
<dbReference type="RefSeq" id="XP_029632942.1">
    <property type="nucleotide sequence ID" value="XM_029777082.1"/>
</dbReference>
<proteinExistence type="predicted"/>
<dbReference type="Proteomes" id="UP000515154">
    <property type="component" value="Linkage group LG2"/>
</dbReference>
<dbReference type="PANTHER" id="PTHR45913">
    <property type="entry name" value="EPM2A-INTERACTING PROTEIN 1"/>
    <property type="match status" value="1"/>
</dbReference>
<dbReference type="AlphaFoldDB" id="A0A6P7S433"/>